<comment type="caution">
    <text evidence="2">The sequence shown here is derived from an EMBL/GenBank/DDBJ whole genome shotgun (WGS) entry which is preliminary data.</text>
</comment>
<organism evidence="2 3">
    <name type="scientific">Prorocentrum cordatum</name>
    <dbReference type="NCBI Taxonomy" id="2364126"/>
    <lineage>
        <taxon>Eukaryota</taxon>
        <taxon>Sar</taxon>
        <taxon>Alveolata</taxon>
        <taxon>Dinophyceae</taxon>
        <taxon>Prorocentrales</taxon>
        <taxon>Prorocentraceae</taxon>
        <taxon>Prorocentrum</taxon>
    </lineage>
</organism>
<keyword evidence="3" id="KW-1185">Reference proteome</keyword>
<keyword evidence="1" id="KW-0175">Coiled coil</keyword>
<reference evidence="2" key="1">
    <citation type="submission" date="2023-10" db="EMBL/GenBank/DDBJ databases">
        <authorList>
            <person name="Chen Y."/>
            <person name="Shah S."/>
            <person name="Dougan E. K."/>
            <person name="Thang M."/>
            <person name="Chan C."/>
        </authorList>
    </citation>
    <scope>NUCLEOTIDE SEQUENCE [LARGE SCALE GENOMIC DNA]</scope>
</reference>
<evidence type="ECO:0000256" key="1">
    <source>
        <dbReference type="SAM" id="Coils"/>
    </source>
</evidence>
<feature type="coiled-coil region" evidence="1">
    <location>
        <begin position="1"/>
        <end position="74"/>
    </location>
</feature>
<sequence length="105" mass="11754">MEEQNAAILEYKAHIKELTDRIQELDEDVGRWKKDSKSITDVREMERSDYDTTLQDYSESLDALSGAIAVLKKRSANVAQPESETWQGAALVQMKRVAALCPAPG</sequence>
<name>A0ABN9RB60_9DINO</name>
<proteinExistence type="predicted"/>
<evidence type="ECO:0000313" key="3">
    <source>
        <dbReference type="Proteomes" id="UP001189429"/>
    </source>
</evidence>
<accession>A0ABN9RB60</accession>
<evidence type="ECO:0000313" key="2">
    <source>
        <dbReference type="EMBL" id="CAK0814683.1"/>
    </source>
</evidence>
<protein>
    <submittedName>
        <fullName evidence="2">Uncharacterized protein</fullName>
    </submittedName>
</protein>
<dbReference type="EMBL" id="CAUYUJ010005708">
    <property type="protein sequence ID" value="CAK0814683.1"/>
    <property type="molecule type" value="Genomic_DNA"/>
</dbReference>
<gene>
    <name evidence="2" type="ORF">PCOR1329_LOCUS18214</name>
</gene>
<feature type="non-terminal residue" evidence="2">
    <location>
        <position position="105"/>
    </location>
</feature>
<dbReference type="Proteomes" id="UP001189429">
    <property type="component" value="Unassembled WGS sequence"/>
</dbReference>